<evidence type="ECO:0000313" key="2">
    <source>
        <dbReference type="EMBL" id="OHT13638.1"/>
    </source>
</evidence>
<evidence type="ECO:0000313" key="3">
    <source>
        <dbReference type="Proteomes" id="UP000179807"/>
    </source>
</evidence>
<dbReference type="AlphaFoldDB" id="A0A1J4KVB3"/>
<reference evidence="2" key="1">
    <citation type="submission" date="2016-10" db="EMBL/GenBank/DDBJ databases">
        <authorList>
            <person name="Benchimol M."/>
            <person name="Almeida L.G."/>
            <person name="Vasconcelos A.T."/>
            <person name="Perreira-Neves A."/>
            <person name="Rosa I.A."/>
            <person name="Tasca T."/>
            <person name="Bogo M.R."/>
            <person name="de Souza W."/>
        </authorList>
    </citation>
    <scope>NUCLEOTIDE SEQUENCE [LARGE SCALE GENOMIC DNA]</scope>
    <source>
        <strain evidence="2">K</strain>
    </source>
</reference>
<keyword evidence="1" id="KW-0472">Membrane</keyword>
<dbReference type="GeneID" id="94833538"/>
<dbReference type="VEuPathDB" id="TrichDB:TRFO_16195"/>
<keyword evidence="3" id="KW-1185">Reference proteome</keyword>
<feature type="transmembrane region" description="Helical" evidence="1">
    <location>
        <begin position="511"/>
        <end position="530"/>
    </location>
</feature>
<sequence length="567" mass="64696">MNFTMVRITAISLATSPILSQSIVFNRQNIFTFNRLKLHNFITPFFINHHYHCTLKLSSSRFVNFLNRALCFKSCDIYNKEITIHLQINSSDTSSIIIMDSTFTNCTSLRSHGGAIFFTHDIKSISIIRNTFTTCQSKKGGGALYGSIKDVIIHFNFFYQCTAIVNGHAFTFYHRNSTGTTEASECTVKLCATKEKLIGMAAINDVLGESNMRLINITNCHSALMASCFSLLIHFQSTLSFSTLQNSTGPHLIKTYDTKENSTFSYLNIIYNSIHNSLFSLESDTGFYKCIIINNNFNRFGELTPSFEKKLMSISFYDCTIDFKLEDKNIINNIFTFYNKGVLITKSTNTIPIIFMANKSMENILRQMENMIPEKYHDLYEHKLKINYLIPTKRIQHKQDQTINSFTSPKTTMNDKIDSESVSLTPTFQIEESVFHLFSHNTIEKHTFSQSLQITEELLPNESNSKEHQVMNISLETIQDSTVISTRSTSITFNSLFIGTNQESLSLIPSILYISTLFVFIIIFGSFLFVNFPNNEYSIVSESKSTSDSSSMICDESFHQDFQINND</sequence>
<dbReference type="RefSeq" id="XP_068366774.1">
    <property type="nucleotide sequence ID" value="XM_068498834.1"/>
</dbReference>
<comment type="caution">
    <text evidence="2">The sequence shown here is derived from an EMBL/GenBank/DDBJ whole genome shotgun (WGS) entry which is preliminary data.</text>
</comment>
<proteinExistence type="predicted"/>
<protein>
    <submittedName>
        <fullName evidence="2">Uncharacterized protein</fullName>
    </submittedName>
</protein>
<accession>A0A1J4KVB3</accession>
<dbReference type="Proteomes" id="UP000179807">
    <property type="component" value="Unassembled WGS sequence"/>
</dbReference>
<keyword evidence="1" id="KW-0812">Transmembrane</keyword>
<gene>
    <name evidence="2" type="ORF">TRFO_16195</name>
</gene>
<name>A0A1J4KVB3_9EUKA</name>
<keyword evidence="1" id="KW-1133">Transmembrane helix</keyword>
<organism evidence="2 3">
    <name type="scientific">Tritrichomonas foetus</name>
    <dbReference type="NCBI Taxonomy" id="1144522"/>
    <lineage>
        <taxon>Eukaryota</taxon>
        <taxon>Metamonada</taxon>
        <taxon>Parabasalia</taxon>
        <taxon>Tritrichomonadida</taxon>
        <taxon>Tritrichomonadidae</taxon>
        <taxon>Tritrichomonas</taxon>
    </lineage>
</organism>
<evidence type="ECO:0000256" key="1">
    <source>
        <dbReference type="SAM" id="Phobius"/>
    </source>
</evidence>
<dbReference type="EMBL" id="MLAK01000502">
    <property type="protein sequence ID" value="OHT13638.1"/>
    <property type="molecule type" value="Genomic_DNA"/>
</dbReference>